<keyword evidence="2" id="KW-1185">Reference proteome</keyword>
<dbReference type="EMBL" id="BMQO01000019">
    <property type="protein sequence ID" value="GGS36535.1"/>
    <property type="molecule type" value="Genomic_DNA"/>
</dbReference>
<evidence type="ECO:0000313" key="1">
    <source>
        <dbReference type="EMBL" id="GGS36535.1"/>
    </source>
</evidence>
<dbReference type="Proteomes" id="UP000620633">
    <property type="component" value="Unassembled WGS sequence"/>
</dbReference>
<reference evidence="2" key="1">
    <citation type="journal article" date="2019" name="Int. J. Syst. Evol. Microbiol.">
        <title>The Global Catalogue of Microorganisms (GCM) 10K type strain sequencing project: providing services to taxonomists for standard genome sequencing and annotation.</title>
        <authorList>
            <consortium name="The Broad Institute Genomics Platform"/>
            <consortium name="The Broad Institute Genome Sequencing Center for Infectious Disease"/>
            <person name="Wu L."/>
            <person name="Ma J."/>
        </authorList>
    </citation>
    <scope>NUCLEOTIDE SEQUENCE [LARGE SCALE GENOMIC DNA]</scope>
    <source>
        <strain evidence="2">JCM 31406</strain>
    </source>
</reference>
<sequence length="260" mass="29172">MTKHSEQIRQRLILRTRPGLLIRLIPKRAFTGQLGPLHRPYVCFGDYEEMQGLTVQEAARRLYGGVGDTDPEKYGGYLSSRWRVAWHAENVRTDEGFPEPAYLADEFFVVTVRTDQADPLDLFPGTWKALAYLATDHHRMGAAAHVTDQLLTIHGGQRPHLEHYGLPGEDFYLYRDPAEQDRGPDPQAAYSAYVAADSGFANDVLDLFGVDNRCWRGGGYVGAYGEWFARVFLGRNLPLSSPLIHSCALLHSQDALPTLL</sequence>
<organism evidence="1 2">
    <name type="scientific">Deinococcus knuensis</name>
    <dbReference type="NCBI Taxonomy" id="1837380"/>
    <lineage>
        <taxon>Bacteria</taxon>
        <taxon>Thermotogati</taxon>
        <taxon>Deinococcota</taxon>
        <taxon>Deinococci</taxon>
        <taxon>Deinococcales</taxon>
        <taxon>Deinococcaceae</taxon>
        <taxon>Deinococcus</taxon>
    </lineage>
</organism>
<accession>A0ABQ2STY2</accession>
<name>A0ABQ2STY2_9DEIO</name>
<comment type="caution">
    <text evidence="1">The sequence shown here is derived from an EMBL/GenBank/DDBJ whole genome shotgun (WGS) entry which is preliminary data.</text>
</comment>
<dbReference type="RefSeq" id="WP_189103113.1">
    <property type="nucleotide sequence ID" value="NZ_BMQO01000019.1"/>
</dbReference>
<protein>
    <submittedName>
        <fullName evidence="1">Uncharacterized protein</fullName>
    </submittedName>
</protein>
<gene>
    <name evidence="1" type="ORF">GCM10008961_30280</name>
</gene>
<proteinExistence type="predicted"/>
<evidence type="ECO:0000313" key="2">
    <source>
        <dbReference type="Proteomes" id="UP000620633"/>
    </source>
</evidence>